<evidence type="ECO:0000259" key="5">
    <source>
        <dbReference type="PROSITE" id="PS50850"/>
    </source>
</evidence>
<dbReference type="STRING" id="379482.SAMN04487961_0251"/>
<keyword evidence="3 4" id="KW-0472">Membrane</keyword>
<feature type="transmembrane region" description="Helical" evidence="4">
    <location>
        <begin position="9"/>
        <end position="31"/>
    </location>
</feature>
<feature type="transmembrane region" description="Helical" evidence="4">
    <location>
        <begin position="278"/>
        <end position="297"/>
    </location>
</feature>
<organism evidence="6 7">
    <name type="scientific">Marinobacter pelagius</name>
    <dbReference type="NCBI Taxonomy" id="379482"/>
    <lineage>
        <taxon>Bacteria</taxon>
        <taxon>Pseudomonadati</taxon>
        <taxon>Pseudomonadota</taxon>
        <taxon>Gammaproteobacteria</taxon>
        <taxon>Pseudomonadales</taxon>
        <taxon>Marinobacteraceae</taxon>
        <taxon>Marinobacter</taxon>
    </lineage>
</organism>
<keyword evidence="2 4" id="KW-1133">Transmembrane helix</keyword>
<keyword evidence="1 4" id="KW-0812">Transmembrane</keyword>
<dbReference type="RefSeq" id="WP_258546067.1">
    <property type="nucleotide sequence ID" value="NZ_QNRO01000005.1"/>
</dbReference>
<dbReference type="GO" id="GO:0022857">
    <property type="term" value="F:transmembrane transporter activity"/>
    <property type="evidence" value="ECO:0007669"/>
    <property type="project" value="InterPro"/>
</dbReference>
<protein>
    <submittedName>
        <fullName evidence="6">Cyanate permease</fullName>
    </submittedName>
</protein>
<feature type="transmembrane region" description="Helical" evidence="4">
    <location>
        <begin position="245"/>
        <end position="266"/>
    </location>
</feature>
<evidence type="ECO:0000256" key="3">
    <source>
        <dbReference type="ARBA" id="ARBA00023136"/>
    </source>
</evidence>
<feature type="transmembrane region" description="Helical" evidence="4">
    <location>
        <begin position="74"/>
        <end position="93"/>
    </location>
</feature>
<dbReference type="PANTHER" id="PTHR23531">
    <property type="entry name" value="QUINOLENE RESISTANCE PROTEIN NORA"/>
    <property type="match status" value="1"/>
</dbReference>
<sequence length="402" mass="41455">MSADETKRNFVAVCVSLTFCFVVYSMLLVTVPVYSLELGATPLMLGVVLSSQYLLPFLLAIPLGGVVTRHGGRVTLVAGALVMVVGLVLMQVLPGFYGLIAGQLLVGLAHLQMVLSAQTVISSLATGPRLEGYFGWYATWLSGGQVIGPLIAGGWIEVAGGVGNLFLVMAAIALAGGITGLLLTGEANRGERVARSQTGFRAQARLMRENSGVQISVLITVAGMFALGVYGSYLPVYLDSLEMGAALIGVLVSIRAGVSMLARPFIPRIIAAVGGRENATYLSLGTLAVGLGCLGFAGNAPLVALLSVLVGVGSGLCQPLSMVVLAESVEKAQRAGALGMRLMANRAIHFLAPLLFGAILAISGFGVSFALSGIVVAVVAGALYRFGFPTPGASARQESNRK</sequence>
<dbReference type="PANTHER" id="PTHR23531:SF1">
    <property type="entry name" value="QUINOLENE RESISTANCE PROTEIN NORA"/>
    <property type="match status" value="1"/>
</dbReference>
<dbReference type="Gene3D" id="1.20.1250.20">
    <property type="entry name" value="MFS general substrate transporter like domains"/>
    <property type="match status" value="2"/>
</dbReference>
<feature type="transmembrane region" description="Helical" evidence="4">
    <location>
        <begin position="43"/>
        <end position="67"/>
    </location>
</feature>
<feature type="transmembrane region" description="Helical" evidence="4">
    <location>
        <begin position="347"/>
        <end position="363"/>
    </location>
</feature>
<dbReference type="Proteomes" id="UP000252995">
    <property type="component" value="Unassembled WGS sequence"/>
</dbReference>
<dbReference type="Pfam" id="PF07690">
    <property type="entry name" value="MFS_1"/>
    <property type="match status" value="1"/>
</dbReference>
<evidence type="ECO:0000256" key="4">
    <source>
        <dbReference type="SAM" id="Phobius"/>
    </source>
</evidence>
<feature type="transmembrane region" description="Helical" evidence="4">
    <location>
        <begin position="133"/>
        <end position="156"/>
    </location>
</feature>
<feature type="transmembrane region" description="Helical" evidence="4">
    <location>
        <begin position="162"/>
        <end position="183"/>
    </location>
</feature>
<evidence type="ECO:0000256" key="2">
    <source>
        <dbReference type="ARBA" id="ARBA00022989"/>
    </source>
</evidence>
<dbReference type="PROSITE" id="PS50850">
    <property type="entry name" value="MFS"/>
    <property type="match status" value="1"/>
</dbReference>
<feature type="transmembrane region" description="Helical" evidence="4">
    <location>
        <begin position="215"/>
        <end position="233"/>
    </location>
</feature>
<feature type="transmembrane region" description="Helical" evidence="4">
    <location>
        <begin position="99"/>
        <end position="121"/>
    </location>
</feature>
<dbReference type="SUPFAM" id="SSF103473">
    <property type="entry name" value="MFS general substrate transporter"/>
    <property type="match status" value="1"/>
</dbReference>
<accession>A0A366GXI8</accession>
<dbReference type="AlphaFoldDB" id="A0A366GXI8"/>
<name>A0A366GXI8_9GAMM</name>
<gene>
    <name evidence="6" type="ORF">DET50_10549</name>
</gene>
<dbReference type="InterPro" id="IPR052714">
    <property type="entry name" value="MFS_Exporter"/>
</dbReference>
<reference evidence="6 7" key="1">
    <citation type="submission" date="2018-06" db="EMBL/GenBank/DDBJ databases">
        <title>Freshwater and sediment microbial communities from various areas in North America, analyzing microbe dynamics in response to fracking.</title>
        <authorList>
            <person name="Lamendella R."/>
        </authorList>
    </citation>
    <scope>NUCLEOTIDE SEQUENCE [LARGE SCALE GENOMIC DNA]</scope>
    <source>
        <strain evidence="6 7">114J</strain>
    </source>
</reference>
<dbReference type="EMBL" id="QNRO01000005">
    <property type="protein sequence ID" value="RBP31825.1"/>
    <property type="molecule type" value="Genomic_DNA"/>
</dbReference>
<evidence type="ECO:0000256" key="1">
    <source>
        <dbReference type="ARBA" id="ARBA00022692"/>
    </source>
</evidence>
<evidence type="ECO:0000313" key="7">
    <source>
        <dbReference type="Proteomes" id="UP000252995"/>
    </source>
</evidence>
<feature type="transmembrane region" description="Helical" evidence="4">
    <location>
        <begin position="303"/>
        <end position="326"/>
    </location>
</feature>
<dbReference type="InterPro" id="IPR020846">
    <property type="entry name" value="MFS_dom"/>
</dbReference>
<proteinExistence type="predicted"/>
<dbReference type="InterPro" id="IPR011701">
    <property type="entry name" value="MFS"/>
</dbReference>
<feature type="domain" description="Major facilitator superfamily (MFS) profile" evidence="5">
    <location>
        <begin position="9"/>
        <end position="391"/>
    </location>
</feature>
<comment type="caution">
    <text evidence="6">The sequence shown here is derived from an EMBL/GenBank/DDBJ whole genome shotgun (WGS) entry which is preliminary data.</text>
</comment>
<evidence type="ECO:0000313" key="6">
    <source>
        <dbReference type="EMBL" id="RBP31825.1"/>
    </source>
</evidence>
<dbReference type="InterPro" id="IPR036259">
    <property type="entry name" value="MFS_trans_sf"/>
</dbReference>
<feature type="transmembrane region" description="Helical" evidence="4">
    <location>
        <begin position="369"/>
        <end position="388"/>
    </location>
</feature>